<name>A0A645HTT7_9ZZZZ</name>
<accession>A0A645HTT7</accession>
<protein>
    <submittedName>
        <fullName evidence="1">Uncharacterized protein</fullName>
    </submittedName>
</protein>
<evidence type="ECO:0000313" key="1">
    <source>
        <dbReference type="EMBL" id="MPN42270.1"/>
    </source>
</evidence>
<comment type="caution">
    <text evidence="1">The sequence shown here is derived from an EMBL/GenBank/DDBJ whole genome shotgun (WGS) entry which is preliminary data.</text>
</comment>
<organism evidence="1">
    <name type="scientific">bioreactor metagenome</name>
    <dbReference type="NCBI Taxonomy" id="1076179"/>
    <lineage>
        <taxon>unclassified sequences</taxon>
        <taxon>metagenomes</taxon>
        <taxon>ecological metagenomes</taxon>
    </lineage>
</organism>
<reference evidence="1" key="1">
    <citation type="submission" date="2019-08" db="EMBL/GenBank/DDBJ databases">
        <authorList>
            <person name="Kucharzyk K."/>
            <person name="Murdoch R.W."/>
            <person name="Higgins S."/>
            <person name="Loffler F."/>
        </authorList>
    </citation>
    <scope>NUCLEOTIDE SEQUENCE</scope>
</reference>
<dbReference type="EMBL" id="VSSQ01099887">
    <property type="protein sequence ID" value="MPN42270.1"/>
    <property type="molecule type" value="Genomic_DNA"/>
</dbReference>
<sequence>MSHEDCLLLKKSFVDPADFPIDLLVGSMASGTVKVSITRQLMVTCDDSDELGDLARNCSTFVFEQVVDTFLERCSFLKNRRATPPQDGDAAS</sequence>
<dbReference type="AlphaFoldDB" id="A0A645HTT7"/>
<gene>
    <name evidence="1" type="ORF">SDC9_189827</name>
</gene>
<proteinExistence type="predicted"/>